<protein>
    <submittedName>
        <fullName evidence="1">Uncharacterized protein</fullName>
    </submittedName>
</protein>
<proteinExistence type="predicted"/>
<dbReference type="AlphaFoldDB" id="A0A6C0AFB2"/>
<organism evidence="1">
    <name type="scientific">viral metagenome</name>
    <dbReference type="NCBI Taxonomy" id="1070528"/>
    <lineage>
        <taxon>unclassified sequences</taxon>
        <taxon>metagenomes</taxon>
        <taxon>organismal metagenomes</taxon>
    </lineage>
</organism>
<accession>A0A6C0AFB2</accession>
<sequence>MNFFLNFYKFKMKRTHKEDEIVEYVKNNEILYNSINTCLYLSELEINNDISEKELLKKLTKIITKSFKFFPELNLEKNKTKKYYNNKKILKLLVISGDFVDGKLNYDNAAFGLFKDSLTLFMENFLYKYNFEDKYIKFKIKNKEIFFYEDDDQDTSDEDITQNLEKIKLK</sequence>
<name>A0A6C0AFB2_9ZZZZ</name>
<reference evidence="1" key="1">
    <citation type="journal article" date="2020" name="Nature">
        <title>Giant virus diversity and host interactions through global metagenomics.</title>
        <authorList>
            <person name="Schulz F."/>
            <person name="Roux S."/>
            <person name="Paez-Espino D."/>
            <person name="Jungbluth S."/>
            <person name="Walsh D.A."/>
            <person name="Denef V.J."/>
            <person name="McMahon K.D."/>
            <person name="Konstantinidis K.T."/>
            <person name="Eloe-Fadrosh E.A."/>
            <person name="Kyrpides N.C."/>
            <person name="Woyke T."/>
        </authorList>
    </citation>
    <scope>NUCLEOTIDE SEQUENCE</scope>
    <source>
        <strain evidence="1">GVMAG-S-1021933-23</strain>
    </source>
</reference>
<evidence type="ECO:0000313" key="1">
    <source>
        <dbReference type="EMBL" id="QHS78402.1"/>
    </source>
</evidence>
<dbReference type="EMBL" id="MN740597">
    <property type="protein sequence ID" value="QHS78402.1"/>
    <property type="molecule type" value="Genomic_DNA"/>
</dbReference>